<accession>D4YUC9</accession>
<protein>
    <submittedName>
        <fullName evidence="1">Uncharacterized protein</fullName>
    </submittedName>
</protein>
<evidence type="ECO:0000313" key="2">
    <source>
        <dbReference type="Proteomes" id="UP000004069"/>
    </source>
</evidence>
<name>D4YUC9_9LACO</name>
<organism evidence="1 2">
    <name type="scientific">Lactobacillus amylolyticus DSM 11664</name>
    <dbReference type="NCBI Taxonomy" id="585524"/>
    <lineage>
        <taxon>Bacteria</taxon>
        <taxon>Bacillati</taxon>
        <taxon>Bacillota</taxon>
        <taxon>Bacilli</taxon>
        <taxon>Lactobacillales</taxon>
        <taxon>Lactobacillaceae</taxon>
        <taxon>Lactobacillus</taxon>
    </lineage>
</organism>
<gene>
    <name evidence="1" type="ORF">HMPREF0493_1140</name>
</gene>
<dbReference type="eggNOG" id="ENOG5030A80">
    <property type="taxonomic scope" value="Bacteria"/>
</dbReference>
<dbReference type="EMBL" id="ADNY01000043">
    <property type="protein sequence ID" value="EFG55208.1"/>
    <property type="molecule type" value="Genomic_DNA"/>
</dbReference>
<reference evidence="1 2" key="1">
    <citation type="submission" date="2010-04" db="EMBL/GenBank/DDBJ databases">
        <authorList>
            <person name="Muzny D."/>
            <person name="Qin X."/>
            <person name="Deng J."/>
            <person name="Jiang H."/>
            <person name="Liu Y."/>
            <person name="Qu J."/>
            <person name="Song X.-Z."/>
            <person name="Zhang L."/>
            <person name="Thornton R."/>
            <person name="Coyle M."/>
            <person name="Francisco L."/>
            <person name="Jackson L."/>
            <person name="Javaid M."/>
            <person name="Korchina V."/>
            <person name="Kovar C."/>
            <person name="Mata R."/>
            <person name="Mathew T."/>
            <person name="Ngo R."/>
            <person name="Nguyen L."/>
            <person name="Nguyen N."/>
            <person name="Okwuonu G."/>
            <person name="Ongeri F."/>
            <person name="Pham C."/>
            <person name="Simmons D."/>
            <person name="Wilczek-Boney K."/>
            <person name="Hale W."/>
            <person name="Jakkamsetti A."/>
            <person name="Pham P."/>
            <person name="Ruth R."/>
            <person name="San Lucas F."/>
            <person name="Warren J."/>
            <person name="Zhang J."/>
            <person name="Zhao Z."/>
            <person name="Zhou C."/>
            <person name="Zhu D."/>
            <person name="Lee S."/>
            <person name="Bess C."/>
            <person name="Blankenburg K."/>
            <person name="Forbes L."/>
            <person name="Fu Q."/>
            <person name="Gubbala S."/>
            <person name="Hirani K."/>
            <person name="Jayaseelan J.C."/>
            <person name="Lara F."/>
            <person name="Munidasa M."/>
            <person name="Palculict T."/>
            <person name="Patil S."/>
            <person name="Pu L.-L."/>
            <person name="Saada N."/>
            <person name="Tang L."/>
            <person name="Weissenberger G."/>
            <person name="Zhu Y."/>
            <person name="Hemphill L."/>
            <person name="Shang Y."/>
            <person name="Youmans B."/>
            <person name="Ayvaz T."/>
            <person name="Ross M."/>
            <person name="Santibanez J."/>
            <person name="Aqrawi P."/>
            <person name="Gross S."/>
            <person name="Joshi V."/>
            <person name="Fowler G."/>
            <person name="Nazareth L."/>
            <person name="Reid J."/>
            <person name="Worley K."/>
            <person name="Petrosino J."/>
            <person name="Highlander S."/>
            <person name="Gibbs R."/>
        </authorList>
    </citation>
    <scope>NUCLEOTIDE SEQUENCE [LARGE SCALE GENOMIC DNA]</scope>
    <source>
        <strain evidence="1 2">DSM 11664</strain>
    </source>
</reference>
<comment type="caution">
    <text evidence="1">The sequence shown here is derived from an EMBL/GenBank/DDBJ whole genome shotgun (WGS) entry which is preliminary data.</text>
</comment>
<proteinExistence type="predicted"/>
<dbReference type="InterPro" id="IPR056216">
    <property type="entry name" value="P8-like"/>
</dbReference>
<dbReference type="Proteomes" id="UP000004069">
    <property type="component" value="Unassembled WGS sequence"/>
</dbReference>
<sequence length="104" mass="12305">MDRKLLYFCVKILKENYNVGAERKEVFIMAADEKEIEQTAMIDRNMDQVFDWAKGNDMPIRVAIWNHEMEANGRDTMKTEAAVKWILKADDDKIKDYCEKNLKK</sequence>
<evidence type="ECO:0000313" key="1">
    <source>
        <dbReference type="EMBL" id="EFG55208.1"/>
    </source>
</evidence>
<dbReference type="Pfam" id="PF24305">
    <property type="entry name" value="P8"/>
    <property type="match status" value="1"/>
</dbReference>
<keyword evidence="2" id="KW-1185">Reference proteome</keyword>
<dbReference type="AlphaFoldDB" id="D4YUC9"/>